<proteinExistence type="predicted"/>
<sequence>MTAVLADLYESGAVADLLVALVLLEALGLAWLHRRLGRRGLPWGILLNLATGAALVMALGAALKGAPWPWIGTWLVAALVGHAGDLALRWRAAGRERAGA</sequence>
<evidence type="ECO:0000256" key="1">
    <source>
        <dbReference type="SAM" id="Phobius"/>
    </source>
</evidence>
<dbReference type="Proteomes" id="UP000434582">
    <property type="component" value="Unassembled WGS sequence"/>
</dbReference>
<accession>A0A7X2D529</accession>
<protein>
    <recommendedName>
        <fullName evidence="4">DUF2231 domain-containing protein</fullName>
    </recommendedName>
</protein>
<keyword evidence="1" id="KW-0472">Membrane</keyword>
<keyword evidence="1" id="KW-0812">Transmembrane</keyword>
<feature type="transmembrane region" description="Helical" evidence="1">
    <location>
        <begin position="68"/>
        <end position="88"/>
    </location>
</feature>
<gene>
    <name evidence="2" type="ORF">GHC57_12055</name>
</gene>
<comment type="caution">
    <text evidence="2">The sequence shown here is derived from an EMBL/GenBank/DDBJ whole genome shotgun (WGS) entry which is preliminary data.</text>
</comment>
<organism evidence="2 3">
    <name type="scientific">Roseospira navarrensis</name>
    <dbReference type="NCBI Taxonomy" id="140058"/>
    <lineage>
        <taxon>Bacteria</taxon>
        <taxon>Pseudomonadati</taxon>
        <taxon>Pseudomonadota</taxon>
        <taxon>Alphaproteobacteria</taxon>
        <taxon>Rhodospirillales</taxon>
        <taxon>Rhodospirillaceae</taxon>
        <taxon>Roseospira</taxon>
    </lineage>
</organism>
<dbReference type="RefSeq" id="WP_153344546.1">
    <property type="nucleotide sequence ID" value="NZ_WIVE01000037.1"/>
</dbReference>
<feature type="transmembrane region" description="Helical" evidence="1">
    <location>
        <begin position="44"/>
        <end position="62"/>
    </location>
</feature>
<evidence type="ECO:0000313" key="2">
    <source>
        <dbReference type="EMBL" id="MQX37252.1"/>
    </source>
</evidence>
<keyword evidence="1" id="KW-1133">Transmembrane helix</keyword>
<evidence type="ECO:0008006" key="4">
    <source>
        <dbReference type="Google" id="ProtNLM"/>
    </source>
</evidence>
<name>A0A7X2D529_9PROT</name>
<feature type="transmembrane region" description="Helical" evidence="1">
    <location>
        <begin position="12"/>
        <end position="32"/>
    </location>
</feature>
<dbReference type="AlphaFoldDB" id="A0A7X2D529"/>
<dbReference type="EMBL" id="WIVE01000037">
    <property type="protein sequence ID" value="MQX37252.1"/>
    <property type="molecule type" value="Genomic_DNA"/>
</dbReference>
<keyword evidence="3" id="KW-1185">Reference proteome</keyword>
<evidence type="ECO:0000313" key="3">
    <source>
        <dbReference type="Proteomes" id="UP000434582"/>
    </source>
</evidence>
<reference evidence="2 3" key="1">
    <citation type="submission" date="2019-10" db="EMBL/GenBank/DDBJ databases">
        <title>Draft whole-genome sequence of the purple nonsulfur photosynthetic bacterium Roseospira navarrensis DSM 15114.</title>
        <authorList>
            <person name="Kyndt J.A."/>
            <person name="Meyer T.E."/>
        </authorList>
    </citation>
    <scope>NUCLEOTIDE SEQUENCE [LARGE SCALE GENOMIC DNA]</scope>
    <source>
        <strain evidence="2 3">DSM 15114</strain>
    </source>
</reference>